<evidence type="ECO:0000313" key="2">
    <source>
        <dbReference type="EMBL" id="NHO66145.1"/>
    </source>
</evidence>
<dbReference type="AlphaFoldDB" id="A0A9E5JWG0"/>
<organism evidence="2 3">
    <name type="scientific">Pseudomaricurvus hydrocarbonicus</name>
    <dbReference type="NCBI Taxonomy" id="1470433"/>
    <lineage>
        <taxon>Bacteria</taxon>
        <taxon>Pseudomonadati</taxon>
        <taxon>Pseudomonadota</taxon>
        <taxon>Gammaproteobacteria</taxon>
        <taxon>Cellvibrionales</taxon>
        <taxon>Cellvibrionaceae</taxon>
        <taxon>Pseudomaricurvus</taxon>
    </lineage>
</organism>
<protein>
    <recommendedName>
        <fullName evidence="1">Carboxymuconolactone decarboxylase-like domain-containing protein</fullName>
    </recommendedName>
</protein>
<sequence>MQLTDEQQAFKDAYIEARGYWVDFNDGLLKHSPEWLQAYLKYAETPARDGPLSAKLREMIYVAIDASTTHMFTEGMEIHIKLAFKAGCTVGELIEVMQIATMQGFDSVSAGMTILVEEASAAGITLPKHSNGESILDRYELMFGDRPVWLQALARAVPKYTEILVDLLTTADQHSNLPDKDKILIRLALAASPTHLNREAMRTETRRALSAGATSEEIIEVFQLAAHLGIHACVDGVPAITATATE</sequence>
<dbReference type="SUPFAM" id="SSF69118">
    <property type="entry name" value="AhpD-like"/>
    <property type="match status" value="2"/>
</dbReference>
<dbReference type="EMBL" id="JAAONZ010000007">
    <property type="protein sequence ID" value="NHO66145.1"/>
    <property type="molecule type" value="Genomic_DNA"/>
</dbReference>
<dbReference type="PANTHER" id="PTHR33930">
    <property type="entry name" value="ALKYL HYDROPEROXIDE REDUCTASE AHPD"/>
    <property type="match status" value="1"/>
</dbReference>
<proteinExistence type="predicted"/>
<reference evidence="2" key="1">
    <citation type="submission" date="2020-03" db="EMBL/GenBank/DDBJ databases">
        <authorList>
            <person name="Guo F."/>
        </authorList>
    </citation>
    <scope>NUCLEOTIDE SEQUENCE</scope>
    <source>
        <strain evidence="2">JCM 30134</strain>
    </source>
</reference>
<dbReference type="Proteomes" id="UP000787472">
    <property type="component" value="Unassembled WGS sequence"/>
</dbReference>
<dbReference type="Gene3D" id="1.20.1290.10">
    <property type="entry name" value="AhpD-like"/>
    <property type="match status" value="2"/>
</dbReference>
<name>A0A9E5JWG0_9GAMM</name>
<dbReference type="Pfam" id="PF02627">
    <property type="entry name" value="CMD"/>
    <property type="match status" value="2"/>
</dbReference>
<dbReference type="RefSeq" id="WP_167186420.1">
    <property type="nucleotide sequence ID" value="NZ_JAAONZ010000007.1"/>
</dbReference>
<evidence type="ECO:0000259" key="1">
    <source>
        <dbReference type="Pfam" id="PF02627"/>
    </source>
</evidence>
<dbReference type="InterPro" id="IPR029032">
    <property type="entry name" value="AhpD-like"/>
</dbReference>
<accession>A0A9E5JWG0</accession>
<keyword evidence="3" id="KW-1185">Reference proteome</keyword>
<gene>
    <name evidence="2" type="ORF">G8770_11365</name>
</gene>
<feature type="domain" description="Carboxymuconolactone decarboxylase-like" evidence="1">
    <location>
        <begin position="33"/>
        <end position="110"/>
    </location>
</feature>
<comment type="caution">
    <text evidence="2">The sequence shown here is derived from an EMBL/GenBank/DDBJ whole genome shotgun (WGS) entry which is preliminary data.</text>
</comment>
<evidence type="ECO:0000313" key="3">
    <source>
        <dbReference type="Proteomes" id="UP000787472"/>
    </source>
</evidence>
<dbReference type="PANTHER" id="PTHR33930:SF2">
    <property type="entry name" value="BLR3452 PROTEIN"/>
    <property type="match status" value="1"/>
</dbReference>
<dbReference type="InterPro" id="IPR003779">
    <property type="entry name" value="CMD-like"/>
</dbReference>
<dbReference type="GO" id="GO:0051920">
    <property type="term" value="F:peroxiredoxin activity"/>
    <property type="evidence" value="ECO:0007669"/>
    <property type="project" value="InterPro"/>
</dbReference>
<feature type="domain" description="Carboxymuconolactone decarboxylase-like" evidence="1">
    <location>
        <begin position="158"/>
        <end position="226"/>
    </location>
</feature>